<dbReference type="Gene3D" id="3.40.395.10">
    <property type="entry name" value="Adenoviral Proteinase, Chain A"/>
    <property type="match status" value="1"/>
</dbReference>
<dbReference type="Pfam" id="PF02902">
    <property type="entry name" value="Peptidase_C48"/>
    <property type="match status" value="1"/>
</dbReference>
<dbReference type="Proteomes" id="UP000485058">
    <property type="component" value="Unassembled WGS sequence"/>
</dbReference>
<comment type="caution">
    <text evidence="6">The sequence shown here is derived from an EMBL/GenBank/DDBJ whole genome shotgun (WGS) entry which is preliminary data.</text>
</comment>
<sequence>MAHGTFCQRDLHSGYGWGTNRAICRESHDFVSTYRFTNRLPRVGYSGRGCYRWNQRFALVAAIPSQAASMSGQPLAWLHGWFETSGSIYNVMLHSFEQARQQHINASTMPSSQVTQHPTSLRVIAYPCNMGSQHLLRDKIGQPVGRWTTERALQRGPTLDYTSVLGECELVLLPVHMGRHWTVVCVDLDKQHLLYLNSIVHLPGGDRIMDHVVQWIETEAKEKGLLSARPALANVRHWKRCHTAVDLMEALQFEVPQQHTSDDCGIFAIMYLAYMCGGRPFDFSQQHMETLRRNLLIFIKRGSLPLDPSTWIQAQQ</sequence>
<dbReference type="EMBL" id="BLLF01000571">
    <property type="protein sequence ID" value="GFH13067.1"/>
    <property type="molecule type" value="Genomic_DNA"/>
</dbReference>
<dbReference type="InterPro" id="IPR038765">
    <property type="entry name" value="Papain-like_cys_pep_sf"/>
</dbReference>
<evidence type="ECO:0000313" key="6">
    <source>
        <dbReference type="EMBL" id="GFH13067.1"/>
    </source>
</evidence>
<keyword evidence="7" id="KW-1185">Reference proteome</keyword>
<evidence type="ECO:0000259" key="5">
    <source>
        <dbReference type="PROSITE" id="PS50600"/>
    </source>
</evidence>
<dbReference type="PROSITE" id="PS50600">
    <property type="entry name" value="ULP_PROTEASE"/>
    <property type="match status" value="1"/>
</dbReference>
<keyword evidence="3" id="KW-0378">Hydrolase</keyword>
<dbReference type="GO" id="GO:0016926">
    <property type="term" value="P:protein desumoylation"/>
    <property type="evidence" value="ECO:0007669"/>
    <property type="project" value="TreeGrafter"/>
</dbReference>
<dbReference type="AlphaFoldDB" id="A0A699YS68"/>
<organism evidence="6 7">
    <name type="scientific">Haematococcus lacustris</name>
    <name type="common">Green alga</name>
    <name type="synonym">Haematococcus pluvialis</name>
    <dbReference type="NCBI Taxonomy" id="44745"/>
    <lineage>
        <taxon>Eukaryota</taxon>
        <taxon>Viridiplantae</taxon>
        <taxon>Chlorophyta</taxon>
        <taxon>core chlorophytes</taxon>
        <taxon>Chlorophyceae</taxon>
        <taxon>CS clade</taxon>
        <taxon>Chlamydomonadales</taxon>
        <taxon>Haematococcaceae</taxon>
        <taxon>Haematococcus</taxon>
    </lineage>
</organism>
<evidence type="ECO:0000256" key="3">
    <source>
        <dbReference type="ARBA" id="ARBA00022801"/>
    </source>
</evidence>
<protein>
    <submittedName>
        <fullName evidence="6">Sentrin specific protease</fullName>
    </submittedName>
</protein>
<dbReference type="SUPFAM" id="SSF54001">
    <property type="entry name" value="Cysteine proteinases"/>
    <property type="match status" value="1"/>
</dbReference>
<dbReference type="GO" id="GO:0005634">
    <property type="term" value="C:nucleus"/>
    <property type="evidence" value="ECO:0007669"/>
    <property type="project" value="TreeGrafter"/>
</dbReference>
<dbReference type="InterPro" id="IPR003653">
    <property type="entry name" value="Peptidase_C48_C"/>
</dbReference>
<dbReference type="GO" id="GO:0016929">
    <property type="term" value="F:deSUMOylase activity"/>
    <property type="evidence" value="ECO:0007669"/>
    <property type="project" value="TreeGrafter"/>
</dbReference>
<accession>A0A699YS68</accession>
<keyword evidence="4" id="KW-0788">Thiol protease</keyword>
<feature type="domain" description="Ubiquitin-like protease family profile" evidence="5">
    <location>
        <begin position="60"/>
        <end position="275"/>
    </location>
</feature>
<proteinExistence type="inferred from homology"/>
<evidence type="ECO:0000256" key="1">
    <source>
        <dbReference type="ARBA" id="ARBA00005234"/>
    </source>
</evidence>
<evidence type="ECO:0000313" key="7">
    <source>
        <dbReference type="Proteomes" id="UP000485058"/>
    </source>
</evidence>
<dbReference type="PANTHER" id="PTHR12606:SF1">
    <property type="entry name" value="UBIQUITIN-LIKE-SPECIFIC PROTEASE 1A"/>
    <property type="match status" value="1"/>
</dbReference>
<dbReference type="GO" id="GO:0006508">
    <property type="term" value="P:proteolysis"/>
    <property type="evidence" value="ECO:0007669"/>
    <property type="project" value="UniProtKB-KW"/>
</dbReference>
<reference evidence="6 7" key="1">
    <citation type="submission" date="2020-02" db="EMBL/GenBank/DDBJ databases">
        <title>Draft genome sequence of Haematococcus lacustris strain NIES-144.</title>
        <authorList>
            <person name="Morimoto D."/>
            <person name="Nakagawa S."/>
            <person name="Yoshida T."/>
            <person name="Sawayama S."/>
        </authorList>
    </citation>
    <scope>NUCLEOTIDE SEQUENCE [LARGE SCALE GENOMIC DNA]</scope>
    <source>
        <strain evidence="6 7">NIES-144</strain>
    </source>
</reference>
<name>A0A699YS68_HAELA</name>
<evidence type="ECO:0000256" key="2">
    <source>
        <dbReference type="ARBA" id="ARBA00022670"/>
    </source>
</evidence>
<gene>
    <name evidence="6" type="ORF">HaLaN_08873</name>
</gene>
<dbReference type="PANTHER" id="PTHR12606">
    <property type="entry name" value="SENTRIN/SUMO-SPECIFIC PROTEASE"/>
    <property type="match status" value="1"/>
</dbReference>
<evidence type="ECO:0000256" key="4">
    <source>
        <dbReference type="ARBA" id="ARBA00022807"/>
    </source>
</evidence>
<keyword evidence="2 6" id="KW-0645">Protease</keyword>
<comment type="similarity">
    <text evidence="1">Belongs to the peptidase C48 family.</text>
</comment>